<dbReference type="GO" id="GO:0006955">
    <property type="term" value="P:immune response"/>
    <property type="evidence" value="ECO:0007669"/>
    <property type="project" value="InterPro"/>
</dbReference>
<keyword evidence="4" id="KW-1185">Reference proteome</keyword>
<reference evidence="3 4" key="1">
    <citation type="submission" date="2019-09" db="EMBL/GenBank/DDBJ databases">
        <title>Bird 10,000 Genomes (B10K) Project - Family phase.</title>
        <authorList>
            <person name="Zhang G."/>
        </authorList>
    </citation>
    <scope>NUCLEOTIDE SEQUENCE [LARGE SCALE GENOMIC DNA]</scope>
    <source>
        <strain evidence="3">B10K-DU-001-22</strain>
        <tissue evidence="3">Muscle</tissue>
    </source>
</reference>
<evidence type="ECO:0000313" key="4">
    <source>
        <dbReference type="Proteomes" id="UP000589495"/>
    </source>
</evidence>
<keyword evidence="1" id="KW-0325">Glycoprotein</keyword>
<dbReference type="AlphaFoldDB" id="A0A7K5KR82"/>
<feature type="non-terminal residue" evidence="3">
    <location>
        <position position="98"/>
    </location>
</feature>
<protein>
    <submittedName>
        <fullName evidence="3">DOB protein</fullName>
    </submittedName>
</protein>
<dbReference type="GO" id="GO:0019882">
    <property type="term" value="P:antigen processing and presentation"/>
    <property type="evidence" value="ECO:0007669"/>
    <property type="project" value="InterPro"/>
</dbReference>
<accession>A0A7K5KR82</accession>
<dbReference type="InterPro" id="IPR000353">
    <property type="entry name" value="MHC_II_b_N"/>
</dbReference>
<dbReference type="EMBL" id="VZRF01001372">
    <property type="protein sequence ID" value="NWT08739.1"/>
    <property type="molecule type" value="Genomic_DNA"/>
</dbReference>
<gene>
    <name evidence="3" type="primary">Hladob</name>
    <name evidence="3" type="ORF">VIRALT_R15844</name>
</gene>
<dbReference type="Proteomes" id="UP000589495">
    <property type="component" value="Unassembled WGS sequence"/>
</dbReference>
<sequence>PPDLCPAHTEVFQEMYKFECYYINGTKKVRLLLKNLYNRELYMMFDSDMGHFVGFTPDGEIQPRYWNSLPNRIEYLRFAVDRVRRHNYELYAPFLVEC</sequence>
<name>A0A7K5KR82_VIRAL</name>
<feature type="domain" description="MHC class II beta chain N-terminal" evidence="2">
    <location>
        <begin position="18"/>
        <end position="92"/>
    </location>
</feature>
<evidence type="ECO:0000259" key="2">
    <source>
        <dbReference type="SMART" id="SM00921"/>
    </source>
</evidence>
<dbReference type="Pfam" id="PF00969">
    <property type="entry name" value="MHC_II_beta"/>
    <property type="match status" value="1"/>
</dbReference>
<evidence type="ECO:0000313" key="3">
    <source>
        <dbReference type="EMBL" id="NWT08739.1"/>
    </source>
</evidence>
<dbReference type="Gene3D" id="3.10.320.10">
    <property type="entry name" value="Class II Histocompatibility Antigen, M Beta Chain, Chain B, domain 1"/>
    <property type="match status" value="1"/>
</dbReference>
<dbReference type="InterPro" id="IPR011162">
    <property type="entry name" value="MHC_I/II-like_Ag-recog"/>
</dbReference>
<dbReference type="InterPro" id="IPR014745">
    <property type="entry name" value="MHC_II_a/b_N"/>
</dbReference>
<dbReference type="SMART" id="SM00921">
    <property type="entry name" value="MHC_II_beta"/>
    <property type="match status" value="1"/>
</dbReference>
<comment type="caution">
    <text evidence="3">The sequence shown here is derived from an EMBL/GenBank/DDBJ whole genome shotgun (WGS) entry which is preliminary data.</text>
</comment>
<evidence type="ECO:0000256" key="1">
    <source>
        <dbReference type="ARBA" id="ARBA00023180"/>
    </source>
</evidence>
<dbReference type="GO" id="GO:0042613">
    <property type="term" value="C:MHC class II protein complex"/>
    <property type="evidence" value="ECO:0007669"/>
    <property type="project" value="InterPro"/>
</dbReference>
<organism evidence="3 4">
    <name type="scientific">Vireo altiloquus</name>
    <name type="common">Black-whiskered vireo</name>
    <name type="synonym">Muscicapa altiloqua</name>
    <dbReference type="NCBI Taxonomy" id="34956"/>
    <lineage>
        <taxon>Eukaryota</taxon>
        <taxon>Metazoa</taxon>
        <taxon>Chordata</taxon>
        <taxon>Craniata</taxon>
        <taxon>Vertebrata</taxon>
        <taxon>Euteleostomi</taxon>
        <taxon>Archelosauria</taxon>
        <taxon>Archosauria</taxon>
        <taxon>Dinosauria</taxon>
        <taxon>Saurischia</taxon>
        <taxon>Theropoda</taxon>
        <taxon>Coelurosauria</taxon>
        <taxon>Aves</taxon>
        <taxon>Neognathae</taxon>
        <taxon>Neoaves</taxon>
        <taxon>Telluraves</taxon>
        <taxon>Australaves</taxon>
        <taxon>Passeriformes</taxon>
        <taxon>Corvoidea</taxon>
        <taxon>Vireonidae</taxon>
        <taxon>Vireoninae</taxon>
        <taxon>Vireo</taxon>
    </lineage>
</organism>
<feature type="non-terminal residue" evidence="3">
    <location>
        <position position="1"/>
    </location>
</feature>
<dbReference type="SUPFAM" id="SSF54452">
    <property type="entry name" value="MHC antigen-recognition domain"/>
    <property type="match status" value="1"/>
</dbReference>
<proteinExistence type="predicted"/>